<dbReference type="AlphaFoldDB" id="A0ABD3JFA2"/>
<keyword evidence="18" id="KW-1185">Reference proteome</keyword>
<evidence type="ECO:0000313" key="17">
    <source>
        <dbReference type="EMBL" id="KAL3725534.1"/>
    </source>
</evidence>
<evidence type="ECO:0000256" key="3">
    <source>
        <dbReference type="ARBA" id="ARBA00022577"/>
    </source>
</evidence>
<evidence type="ECO:0000256" key="15">
    <source>
        <dbReference type="SAM" id="SignalP"/>
    </source>
</evidence>
<evidence type="ECO:0000256" key="1">
    <source>
        <dbReference type="ARBA" id="ARBA00004251"/>
    </source>
</evidence>
<keyword evidence="3" id="KW-0295">Fungicide</keyword>
<keyword evidence="8" id="KW-0611">Plant defense</keyword>
<dbReference type="Pfam" id="PF01657">
    <property type="entry name" value="Stress-antifung"/>
    <property type="match status" value="1"/>
</dbReference>
<evidence type="ECO:0000256" key="7">
    <source>
        <dbReference type="ARBA" id="ARBA00022737"/>
    </source>
</evidence>
<dbReference type="EMBL" id="JBJKBG010000008">
    <property type="protein sequence ID" value="KAL3725534.1"/>
    <property type="molecule type" value="Genomic_DNA"/>
</dbReference>
<comment type="caution">
    <text evidence="17">The sequence shown here is derived from an EMBL/GenBank/DDBJ whole genome shotgun (WGS) entry which is preliminary data.</text>
</comment>
<dbReference type="InterPro" id="IPR002902">
    <property type="entry name" value="GNK2"/>
</dbReference>
<keyword evidence="2" id="KW-0929">Antimicrobial</keyword>
<protein>
    <recommendedName>
        <fullName evidence="16">Gnk2-homologous domain-containing protein</fullName>
    </recommendedName>
</protein>
<evidence type="ECO:0000256" key="12">
    <source>
        <dbReference type="ARBA" id="ARBA00023157"/>
    </source>
</evidence>
<evidence type="ECO:0000256" key="4">
    <source>
        <dbReference type="ARBA" id="ARBA00022581"/>
    </source>
</evidence>
<dbReference type="GO" id="GO:0005537">
    <property type="term" value="F:D-mannose binding"/>
    <property type="evidence" value="ECO:0007669"/>
    <property type="project" value="UniProtKB-KW"/>
</dbReference>
<dbReference type="PROSITE" id="PS51473">
    <property type="entry name" value="GNK2"/>
    <property type="match status" value="1"/>
</dbReference>
<comment type="subcellular location">
    <subcellularLocation>
        <location evidence="13">Cell junction</location>
        <location evidence="13">Plasmodesma</location>
    </subcellularLocation>
    <subcellularLocation>
        <location evidence="1">Cell membrane</location>
        <topology evidence="1">Single-pass type I membrane protein</topology>
    </subcellularLocation>
</comment>
<dbReference type="InterPro" id="IPR038408">
    <property type="entry name" value="GNK2_sf"/>
</dbReference>
<dbReference type="InterPro" id="IPR051378">
    <property type="entry name" value="Cell2Cell_Antifungal"/>
</dbReference>
<keyword evidence="9" id="KW-0965">Cell junction</keyword>
<name>A0ABD3JFA2_EUCGL</name>
<dbReference type="GO" id="GO:0031640">
    <property type="term" value="P:killing of cells of another organism"/>
    <property type="evidence" value="ECO:0007669"/>
    <property type="project" value="UniProtKB-KW"/>
</dbReference>
<evidence type="ECO:0000259" key="16">
    <source>
        <dbReference type="PROSITE" id="PS51473"/>
    </source>
</evidence>
<dbReference type="GO" id="GO:0050832">
    <property type="term" value="P:defense response to fungus"/>
    <property type="evidence" value="ECO:0007669"/>
    <property type="project" value="UniProtKB-KW"/>
</dbReference>
<sequence>MAISAKILVISVIGLNFICRAVGDPNTSVVDKICNVGHFGPDDTFGTDLVSVLNDISRNTASKGYSYYSSRGLCYGYGACNGDLDNPDCTKYLNSKTEQINLECWFSIGAQLKLQDCRISHENCPFSGW</sequence>
<dbReference type="GO" id="GO:0005886">
    <property type="term" value="C:plasma membrane"/>
    <property type="evidence" value="ECO:0007669"/>
    <property type="project" value="UniProtKB-SubCell"/>
</dbReference>
<dbReference type="Proteomes" id="UP001634007">
    <property type="component" value="Unassembled WGS sequence"/>
</dbReference>
<reference evidence="17 18" key="1">
    <citation type="submission" date="2024-11" db="EMBL/GenBank/DDBJ databases">
        <title>Chromosome-level genome assembly of Eucalyptus globulus Labill. provides insights into its genome evolution.</title>
        <authorList>
            <person name="Li X."/>
        </authorList>
    </citation>
    <scope>NUCLEOTIDE SEQUENCE [LARGE SCALE GENOMIC DNA]</scope>
    <source>
        <strain evidence="17">CL2024</strain>
        <tissue evidence="17">Fresh tender leaves</tissue>
    </source>
</reference>
<dbReference type="PANTHER" id="PTHR32080">
    <property type="entry name" value="ANTIFUNGAL PROTEIN GINKBILOBIN-2-LIKE"/>
    <property type="match status" value="1"/>
</dbReference>
<dbReference type="Gene3D" id="3.30.430.20">
    <property type="entry name" value="Gnk2 domain, C-X8-C-X2-C motif"/>
    <property type="match status" value="1"/>
</dbReference>
<dbReference type="CDD" id="cd23509">
    <property type="entry name" value="Gnk2-like"/>
    <property type="match status" value="1"/>
</dbReference>
<evidence type="ECO:0000256" key="5">
    <source>
        <dbReference type="ARBA" id="ARBA00022729"/>
    </source>
</evidence>
<evidence type="ECO:0000256" key="9">
    <source>
        <dbReference type="ARBA" id="ARBA00022949"/>
    </source>
</evidence>
<evidence type="ECO:0000313" key="18">
    <source>
        <dbReference type="Proteomes" id="UP001634007"/>
    </source>
</evidence>
<dbReference type="GO" id="GO:0042742">
    <property type="term" value="P:defense response to bacterium"/>
    <property type="evidence" value="ECO:0007669"/>
    <property type="project" value="UniProtKB-KW"/>
</dbReference>
<keyword evidence="10" id="KW-0044">Antibiotic</keyword>
<proteinExistence type="inferred from homology"/>
<feature type="domain" description="Gnk2-homologous" evidence="16">
    <location>
        <begin position="27"/>
        <end position="126"/>
    </location>
</feature>
<keyword evidence="6" id="KW-0430">Lectin</keyword>
<accession>A0ABD3JFA2</accession>
<dbReference type="GO" id="GO:0009506">
    <property type="term" value="C:plasmodesma"/>
    <property type="evidence" value="ECO:0007669"/>
    <property type="project" value="UniProtKB-SubCell"/>
</dbReference>
<evidence type="ECO:0000256" key="14">
    <source>
        <dbReference type="ARBA" id="ARBA00038393"/>
    </source>
</evidence>
<keyword evidence="12" id="KW-1015">Disulfide bond</keyword>
<evidence type="ECO:0000256" key="2">
    <source>
        <dbReference type="ARBA" id="ARBA00022529"/>
    </source>
</evidence>
<organism evidence="17 18">
    <name type="scientific">Eucalyptus globulus</name>
    <name type="common">Tasmanian blue gum</name>
    <dbReference type="NCBI Taxonomy" id="34317"/>
    <lineage>
        <taxon>Eukaryota</taxon>
        <taxon>Viridiplantae</taxon>
        <taxon>Streptophyta</taxon>
        <taxon>Embryophyta</taxon>
        <taxon>Tracheophyta</taxon>
        <taxon>Spermatophyta</taxon>
        <taxon>Magnoliopsida</taxon>
        <taxon>eudicotyledons</taxon>
        <taxon>Gunneridae</taxon>
        <taxon>Pentapetalae</taxon>
        <taxon>rosids</taxon>
        <taxon>malvids</taxon>
        <taxon>Myrtales</taxon>
        <taxon>Myrtaceae</taxon>
        <taxon>Myrtoideae</taxon>
        <taxon>Eucalypteae</taxon>
        <taxon>Eucalyptus</taxon>
    </lineage>
</organism>
<evidence type="ECO:0000256" key="10">
    <source>
        <dbReference type="ARBA" id="ARBA00023022"/>
    </source>
</evidence>
<evidence type="ECO:0000256" key="6">
    <source>
        <dbReference type="ARBA" id="ARBA00022734"/>
    </source>
</evidence>
<keyword evidence="11" id="KW-0465">Mannose-binding</keyword>
<feature type="signal peptide" evidence="15">
    <location>
        <begin position="1"/>
        <end position="23"/>
    </location>
</feature>
<keyword evidence="4" id="KW-0945">Host-virus interaction</keyword>
<keyword evidence="5 15" id="KW-0732">Signal</keyword>
<evidence type="ECO:0000256" key="13">
    <source>
        <dbReference type="ARBA" id="ARBA00024184"/>
    </source>
</evidence>
<evidence type="ECO:0000256" key="8">
    <source>
        <dbReference type="ARBA" id="ARBA00022821"/>
    </source>
</evidence>
<evidence type="ECO:0000256" key="11">
    <source>
        <dbReference type="ARBA" id="ARBA00023035"/>
    </source>
</evidence>
<gene>
    <name evidence="17" type="ORF">ACJRO7_030545</name>
</gene>
<dbReference type="PANTHER" id="PTHR32080:SF54">
    <property type="entry name" value="GNK2-HOMOLOGOUS DOMAIN-CONTAINING PROTEIN"/>
    <property type="match status" value="1"/>
</dbReference>
<comment type="similarity">
    <text evidence="14">Belongs to the cysteine-rich repeat secretory protein family. Plasmodesmata-located proteins (PDLD) subfamily.</text>
</comment>
<keyword evidence="7" id="KW-0677">Repeat</keyword>
<feature type="chain" id="PRO_5044780382" description="Gnk2-homologous domain-containing protein" evidence="15">
    <location>
        <begin position="24"/>
        <end position="129"/>
    </location>
</feature>